<dbReference type="PANTHER" id="PTHR32060:SF30">
    <property type="entry name" value="CARBOXY-TERMINAL PROCESSING PROTEASE CTPA"/>
    <property type="match status" value="1"/>
</dbReference>
<dbReference type="PROSITE" id="PS50106">
    <property type="entry name" value="PDZ"/>
    <property type="match status" value="1"/>
</dbReference>
<accession>A0ABU3Z9P4</accession>
<evidence type="ECO:0000256" key="6">
    <source>
        <dbReference type="SAM" id="Phobius"/>
    </source>
</evidence>
<dbReference type="RefSeq" id="WP_295187940.1">
    <property type="nucleotide sequence ID" value="NZ_JAWJZA010000003.1"/>
</dbReference>
<evidence type="ECO:0000259" key="7">
    <source>
        <dbReference type="PROSITE" id="PS50106"/>
    </source>
</evidence>
<dbReference type="Pfam" id="PF03572">
    <property type="entry name" value="Peptidase_S41"/>
    <property type="match status" value="1"/>
</dbReference>
<dbReference type="InterPro" id="IPR041489">
    <property type="entry name" value="PDZ_6"/>
</dbReference>
<evidence type="ECO:0000313" key="8">
    <source>
        <dbReference type="EMBL" id="MDV5088412.1"/>
    </source>
</evidence>
<comment type="caution">
    <text evidence="8">The sequence shown here is derived from an EMBL/GenBank/DDBJ whole genome shotgun (WGS) entry which is preliminary data.</text>
</comment>
<dbReference type="NCBIfam" id="TIGR00225">
    <property type="entry name" value="prc"/>
    <property type="match status" value="1"/>
</dbReference>
<dbReference type="InterPro" id="IPR029045">
    <property type="entry name" value="ClpP/crotonase-like_dom_sf"/>
</dbReference>
<evidence type="ECO:0000256" key="3">
    <source>
        <dbReference type="ARBA" id="ARBA00022801"/>
    </source>
</evidence>
<feature type="domain" description="PDZ" evidence="7">
    <location>
        <begin position="86"/>
        <end position="168"/>
    </location>
</feature>
<dbReference type="SUPFAM" id="SSF50156">
    <property type="entry name" value="PDZ domain-like"/>
    <property type="match status" value="1"/>
</dbReference>
<gene>
    <name evidence="8" type="ORF">RVY80_06060</name>
</gene>
<dbReference type="InterPro" id="IPR055210">
    <property type="entry name" value="CtpA/B_N"/>
</dbReference>
<dbReference type="InterPro" id="IPR001478">
    <property type="entry name" value="PDZ"/>
</dbReference>
<dbReference type="PANTHER" id="PTHR32060">
    <property type="entry name" value="TAIL-SPECIFIC PROTEASE"/>
    <property type="match status" value="1"/>
</dbReference>
<dbReference type="Gene3D" id="3.30.750.44">
    <property type="match status" value="1"/>
</dbReference>
<reference evidence="8 9" key="1">
    <citation type="submission" date="2023-10" db="EMBL/GenBank/DDBJ databases">
        <title>Veillonella sp. nov., isolated from a pig farm feces dump.</title>
        <authorList>
            <person name="Chang Y.-H."/>
        </authorList>
    </citation>
    <scope>NUCLEOTIDE SEQUENCE [LARGE SCALE GENOMIC DNA]</scope>
    <source>
        <strain evidence="8 9">YH-vei2233</strain>
    </source>
</reference>
<evidence type="ECO:0000256" key="5">
    <source>
        <dbReference type="RuleBase" id="RU004404"/>
    </source>
</evidence>
<evidence type="ECO:0000256" key="2">
    <source>
        <dbReference type="ARBA" id="ARBA00022670"/>
    </source>
</evidence>
<keyword evidence="6" id="KW-0472">Membrane</keyword>
<dbReference type="SUPFAM" id="SSF52096">
    <property type="entry name" value="ClpP/crotonase"/>
    <property type="match status" value="1"/>
</dbReference>
<evidence type="ECO:0000256" key="4">
    <source>
        <dbReference type="ARBA" id="ARBA00022825"/>
    </source>
</evidence>
<sequence>MNKQILWSVSKSILKILGSGILVMWLVFWYLSGTFWGFPRYMFTYYVSSQVFMTPVAKQTLFEGSLKGMVSSLGEPHSQYLDAEDYTSIMEQTSATYSGVGMVLGMGTDGLEAVSAIEDQPAARAGIESGDRIIKINDVDTSTLTIEEASKRVRGEAGTDVTLVIKRGNEEKTFTITREKITLPTVKSKMLTPDVGYIRISQFAENTGNDFGLQYQDLKKQGMKKLIIDLRDNPGGLLTTAQEISDFILPKGTLVTVQDRSGKVAEYDSAGIENPIPLVILINKGSASASEIIAGAVQDRKAGTIVGTNSYGKGTVQTILPDFGNEAIKITIAKYHTPNDRVIDGIGIKPDVEIALPDGTRTKGTLEDVQVQKAFDILNQE</sequence>
<dbReference type="CDD" id="cd07560">
    <property type="entry name" value="Peptidase_S41_CPP"/>
    <property type="match status" value="1"/>
</dbReference>
<dbReference type="Gene3D" id="3.90.226.10">
    <property type="entry name" value="2-enoyl-CoA Hydratase, Chain A, domain 1"/>
    <property type="match status" value="1"/>
</dbReference>
<dbReference type="Gene3D" id="2.30.42.10">
    <property type="match status" value="1"/>
</dbReference>
<keyword evidence="6" id="KW-1133">Transmembrane helix</keyword>
<comment type="similarity">
    <text evidence="1 5">Belongs to the peptidase S41A family.</text>
</comment>
<keyword evidence="4 5" id="KW-0720">Serine protease</keyword>
<dbReference type="CDD" id="cd06782">
    <property type="entry name" value="cpPDZ_CPP-like"/>
    <property type="match status" value="1"/>
</dbReference>
<keyword evidence="2 5" id="KW-0645">Protease</keyword>
<proteinExistence type="inferred from homology"/>
<organism evidence="8 9">
    <name type="scientific">Veillonella absiana</name>
    <dbReference type="NCBI Taxonomy" id="3079305"/>
    <lineage>
        <taxon>Bacteria</taxon>
        <taxon>Bacillati</taxon>
        <taxon>Bacillota</taxon>
        <taxon>Negativicutes</taxon>
        <taxon>Veillonellales</taxon>
        <taxon>Veillonellaceae</taxon>
        <taxon>Veillonella</taxon>
    </lineage>
</organism>
<name>A0ABU3Z9P4_9FIRM</name>
<evidence type="ECO:0000313" key="9">
    <source>
        <dbReference type="Proteomes" id="UP001272515"/>
    </source>
</evidence>
<dbReference type="SMART" id="SM00228">
    <property type="entry name" value="PDZ"/>
    <property type="match status" value="1"/>
</dbReference>
<dbReference type="SMART" id="SM00245">
    <property type="entry name" value="TSPc"/>
    <property type="match status" value="1"/>
</dbReference>
<keyword evidence="6" id="KW-0812">Transmembrane</keyword>
<feature type="transmembrane region" description="Helical" evidence="6">
    <location>
        <begin position="12"/>
        <end position="31"/>
    </location>
</feature>
<keyword evidence="3 5" id="KW-0378">Hydrolase</keyword>
<dbReference type="InterPro" id="IPR004447">
    <property type="entry name" value="Peptidase_S41A"/>
</dbReference>
<dbReference type="EMBL" id="JAWJZB010000006">
    <property type="protein sequence ID" value="MDV5088412.1"/>
    <property type="molecule type" value="Genomic_DNA"/>
</dbReference>
<evidence type="ECO:0000256" key="1">
    <source>
        <dbReference type="ARBA" id="ARBA00009179"/>
    </source>
</evidence>
<dbReference type="InterPro" id="IPR005151">
    <property type="entry name" value="Tail-specific_protease"/>
</dbReference>
<protein>
    <submittedName>
        <fullName evidence="8">S41 family peptidase</fullName>
    </submittedName>
</protein>
<dbReference type="InterPro" id="IPR036034">
    <property type="entry name" value="PDZ_sf"/>
</dbReference>
<keyword evidence="9" id="KW-1185">Reference proteome</keyword>
<dbReference type="Proteomes" id="UP001272515">
    <property type="component" value="Unassembled WGS sequence"/>
</dbReference>
<dbReference type="Pfam" id="PF22694">
    <property type="entry name" value="CtpB_N-like"/>
    <property type="match status" value="1"/>
</dbReference>
<dbReference type="Pfam" id="PF17820">
    <property type="entry name" value="PDZ_6"/>
    <property type="match status" value="1"/>
</dbReference>